<feature type="chain" id="PRO_5042180248" evidence="2">
    <location>
        <begin position="19"/>
        <end position="125"/>
    </location>
</feature>
<protein>
    <submittedName>
        <fullName evidence="3">Ryanodine receptor 1b</fullName>
    </submittedName>
</protein>
<keyword evidence="3" id="KW-0675">Receptor</keyword>
<feature type="compositionally biased region" description="Acidic residues" evidence="1">
    <location>
        <begin position="112"/>
        <end position="125"/>
    </location>
</feature>
<proteinExistence type="predicted"/>
<gene>
    <name evidence="3" type="ORF">AKAME5_000559300</name>
</gene>
<keyword evidence="2" id="KW-0732">Signal</keyword>
<evidence type="ECO:0000313" key="3">
    <source>
        <dbReference type="EMBL" id="GLD52746.1"/>
    </source>
</evidence>
<sequence length="125" mass="14437">MELTPGLVLFLCVSPVTDVPLSGHCTTNRAERPGAINLAKIRYSLKDTDEEVREFCTTICIFCKVVEDPAMRLVDVFIRRCLERLKMLEDLRRWLKGSRGVHVHHIEGKAMEEEEEEEEETYDKA</sequence>
<feature type="signal peptide" evidence="2">
    <location>
        <begin position="1"/>
        <end position="18"/>
    </location>
</feature>
<dbReference type="Proteomes" id="UP001279410">
    <property type="component" value="Unassembled WGS sequence"/>
</dbReference>
<dbReference type="AlphaFoldDB" id="A0AAD3MFT5"/>
<evidence type="ECO:0000256" key="2">
    <source>
        <dbReference type="SAM" id="SignalP"/>
    </source>
</evidence>
<accession>A0AAD3MFT5</accession>
<dbReference type="EMBL" id="BRZM01000015">
    <property type="protein sequence ID" value="GLD52746.1"/>
    <property type="molecule type" value="Genomic_DNA"/>
</dbReference>
<keyword evidence="4" id="KW-1185">Reference proteome</keyword>
<evidence type="ECO:0000256" key="1">
    <source>
        <dbReference type="SAM" id="MobiDB-lite"/>
    </source>
</evidence>
<feature type="region of interest" description="Disordered" evidence="1">
    <location>
        <begin position="106"/>
        <end position="125"/>
    </location>
</feature>
<comment type="caution">
    <text evidence="3">The sequence shown here is derived from an EMBL/GenBank/DDBJ whole genome shotgun (WGS) entry which is preliminary data.</text>
</comment>
<organism evidence="3 4">
    <name type="scientific">Lates japonicus</name>
    <name type="common">Japanese lates</name>
    <dbReference type="NCBI Taxonomy" id="270547"/>
    <lineage>
        <taxon>Eukaryota</taxon>
        <taxon>Metazoa</taxon>
        <taxon>Chordata</taxon>
        <taxon>Craniata</taxon>
        <taxon>Vertebrata</taxon>
        <taxon>Euteleostomi</taxon>
        <taxon>Actinopterygii</taxon>
        <taxon>Neopterygii</taxon>
        <taxon>Teleostei</taxon>
        <taxon>Neoteleostei</taxon>
        <taxon>Acanthomorphata</taxon>
        <taxon>Carangaria</taxon>
        <taxon>Carangaria incertae sedis</taxon>
        <taxon>Centropomidae</taxon>
        <taxon>Lates</taxon>
    </lineage>
</organism>
<reference evidence="3" key="1">
    <citation type="submission" date="2022-08" db="EMBL/GenBank/DDBJ databases">
        <title>Genome sequencing of akame (Lates japonicus).</title>
        <authorList>
            <person name="Hashiguchi Y."/>
            <person name="Takahashi H."/>
        </authorList>
    </citation>
    <scope>NUCLEOTIDE SEQUENCE</scope>
    <source>
        <strain evidence="3">Kochi</strain>
    </source>
</reference>
<name>A0AAD3MFT5_LATJO</name>
<evidence type="ECO:0000313" key="4">
    <source>
        <dbReference type="Proteomes" id="UP001279410"/>
    </source>
</evidence>